<dbReference type="Pfam" id="PF12670">
    <property type="entry name" value="DUF3792"/>
    <property type="match status" value="1"/>
</dbReference>
<organism evidence="2 3">
    <name type="scientific">Desulforamulus aeronauticus DSM 10349</name>
    <dbReference type="NCBI Taxonomy" id="1121421"/>
    <lineage>
        <taxon>Bacteria</taxon>
        <taxon>Bacillati</taxon>
        <taxon>Bacillota</taxon>
        <taxon>Clostridia</taxon>
        <taxon>Eubacteriales</taxon>
        <taxon>Peptococcaceae</taxon>
        <taxon>Desulforamulus</taxon>
    </lineage>
</organism>
<keyword evidence="1" id="KW-0812">Transmembrane</keyword>
<dbReference type="AlphaFoldDB" id="A0A1M6TW04"/>
<feature type="transmembrane region" description="Helical" evidence="1">
    <location>
        <begin position="59"/>
        <end position="82"/>
    </location>
</feature>
<keyword evidence="1" id="KW-1133">Transmembrane helix</keyword>
<evidence type="ECO:0000313" key="2">
    <source>
        <dbReference type="EMBL" id="SHK61202.1"/>
    </source>
</evidence>
<accession>A0A1M6TW04</accession>
<name>A0A1M6TW04_9FIRM</name>
<feature type="transmembrane region" description="Helical" evidence="1">
    <location>
        <begin position="94"/>
        <end position="112"/>
    </location>
</feature>
<gene>
    <name evidence="2" type="ORF">SAMN02745123_02469</name>
</gene>
<feature type="transmembrane region" description="Helical" evidence="1">
    <location>
        <begin position="118"/>
        <end position="136"/>
    </location>
</feature>
<reference evidence="3" key="1">
    <citation type="submission" date="2016-11" db="EMBL/GenBank/DDBJ databases">
        <authorList>
            <person name="Varghese N."/>
            <person name="Submissions S."/>
        </authorList>
    </citation>
    <scope>NUCLEOTIDE SEQUENCE [LARGE SCALE GENOMIC DNA]</scope>
    <source>
        <strain evidence="3">DSM 10349</strain>
    </source>
</reference>
<dbReference type="Proteomes" id="UP000183997">
    <property type="component" value="Unassembled WGS sequence"/>
</dbReference>
<feature type="transmembrane region" description="Helical" evidence="1">
    <location>
        <begin position="24"/>
        <end position="47"/>
    </location>
</feature>
<dbReference type="InterPro" id="IPR023804">
    <property type="entry name" value="DUF3792_TM"/>
</dbReference>
<keyword evidence="3" id="KW-1185">Reference proteome</keyword>
<evidence type="ECO:0000313" key="3">
    <source>
        <dbReference type="Proteomes" id="UP000183997"/>
    </source>
</evidence>
<dbReference type="EMBL" id="FRAR01000018">
    <property type="protein sequence ID" value="SHK61202.1"/>
    <property type="molecule type" value="Genomic_DNA"/>
</dbReference>
<keyword evidence="1" id="KW-0472">Membrane</keyword>
<dbReference type="NCBIfam" id="TIGR04086">
    <property type="entry name" value="TIGR04086_membr"/>
    <property type="match status" value="1"/>
</dbReference>
<protein>
    <submittedName>
        <fullName evidence="2">Putative membrane protein, TIGR04086 family</fullName>
    </submittedName>
</protein>
<dbReference type="RefSeq" id="WP_072914778.1">
    <property type="nucleotide sequence ID" value="NZ_FRAR01000018.1"/>
</dbReference>
<dbReference type="OrthoDB" id="1787138at2"/>
<sequence length="151" mass="15701">MGRLTFVCWNKHNQRGDKPFKKGAVGIGLVRALSATVMVFLVLGFVVALTNQPVYDFNYVIMVTIMASAAFGGAGAGVAASIRGWQHGGFTGMIYGMVLVVAGALLGLPIVVDPVLMTVALALLGTVGGIIGVNLPKGGRGIGKRRFLRGN</sequence>
<evidence type="ECO:0000256" key="1">
    <source>
        <dbReference type="SAM" id="Phobius"/>
    </source>
</evidence>
<proteinExistence type="predicted"/>